<evidence type="ECO:0000313" key="1">
    <source>
        <dbReference type="EMBL" id="CAG9325288.1"/>
    </source>
</evidence>
<dbReference type="AlphaFoldDB" id="A0AAU9JI42"/>
<organism evidence="1 2">
    <name type="scientific">Blepharisma stoltei</name>
    <dbReference type="NCBI Taxonomy" id="1481888"/>
    <lineage>
        <taxon>Eukaryota</taxon>
        <taxon>Sar</taxon>
        <taxon>Alveolata</taxon>
        <taxon>Ciliophora</taxon>
        <taxon>Postciliodesmatophora</taxon>
        <taxon>Heterotrichea</taxon>
        <taxon>Heterotrichida</taxon>
        <taxon>Blepharismidae</taxon>
        <taxon>Blepharisma</taxon>
    </lineage>
</organism>
<sequence>MSIKEEKSPKPKASVSQIGSICCSCELTLDRFRSTGMGNITSIWYLSKFLSYSGDIKQIISNITLESCESAKDHNYFEVTLTTTDKFGQSDSSTTSVNMIYDEVAISIANKETINVGTDWPLKLKFQCQKSTLIDLDANPSISWSVAKSNRMLSEDTYYSTTGIEFTYLFSKLGE</sequence>
<comment type="caution">
    <text evidence="1">The sequence shown here is derived from an EMBL/GenBank/DDBJ whole genome shotgun (WGS) entry which is preliminary data.</text>
</comment>
<dbReference type="Proteomes" id="UP001162131">
    <property type="component" value="Unassembled WGS sequence"/>
</dbReference>
<evidence type="ECO:0000313" key="2">
    <source>
        <dbReference type="Proteomes" id="UP001162131"/>
    </source>
</evidence>
<dbReference type="EMBL" id="CAJZBQ010000038">
    <property type="protein sequence ID" value="CAG9325288.1"/>
    <property type="molecule type" value="Genomic_DNA"/>
</dbReference>
<gene>
    <name evidence="1" type="ORF">BSTOLATCC_MIC38551</name>
</gene>
<proteinExistence type="predicted"/>
<keyword evidence="2" id="KW-1185">Reference proteome</keyword>
<protein>
    <submittedName>
        <fullName evidence="1">Uncharacterized protein</fullName>
    </submittedName>
</protein>
<name>A0AAU9JI42_9CILI</name>
<accession>A0AAU9JI42</accession>
<reference evidence="1" key="1">
    <citation type="submission" date="2021-09" db="EMBL/GenBank/DDBJ databases">
        <authorList>
            <consortium name="AG Swart"/>
            <person name="Singh M."/>
            <person name="Singh A."/>
            <person name="Seah K."/>
            <person name="Emmerich C."/>
        </authorList>
    </citation>
    <scope>NUCLEOTIDE SEQUENCE</scope>
    <source>
        <strain evidence="1">ATCC30299</strain>
    </source>
</reference>